<organism evidence="2 3">
    <name type="scientific">Flavobacterium fluvii</name>
    <dbReference type="NCBI Taxonomy" id="468056"/>
    <lineage>
        <taxon>Bacteria</taxon>
        <taxon>Pseudomonadati</taxon>
        <taxon>Bacteroidota</taxon>
        <taxon>Flavobacteriia</taxon>
        <taxon>Flavobacteriales</taxon>
        <taxon>Flavobacteriaceae</taxon>
        <taxon>Flavobacterium</taxon>
    </lineage>
</organism>
<protein>
    <recommendedName>
        <fullName evidence="4">DUF3078 domain-containing protein</fullName>
    </recommendedName>
</protein>
<dbReference type="AlphaFoldDB" id="A0A1M5FR67"/>
<reference evidence="3" key="1">
    <citation type="submission" date="2016-11" db="EMBL/GenBank/DDBJ databases">
        <authorList>
            <person name="Varghese N."/>
            <person name="Submissions S."/>
        </authorList>
    </citation>
    <scope>NUCLEOTIDE SEQUENCE [LARGE SCALE GENOMIC DNA]</scope>
    <source>
        <strain evidence="3">DSM 19978</strain>
    </source>
</reference>
<dbReference type="InterPro" id="IPR021428">
    <property type="entry name" value="DUF3078"/>
</dbReference>
<keyword evidence="3" id="KW-1185">Reference proteome</keyword>
<evidence type="ECO:0000313" key="3">
    <source>
        <dbReference type="Proteomes" id="UP000184516"/>
    </source>
</evidence>
<feature type="signal peptide" evidence="1">
    <location>
        <begin position="1"/>
        <end position="21"/>
    </location>
</feature>
<evidence type="ECO:0000256" key="1">
    <source>
        <dbReference type="SAM" id="SignalP"/>
    </source>
</evidence>
<dbReference type="OrthoDB" id="1495718at2"/>
<feature type="chain" id="PRO_5012070195" description="DUF3078 domain-containing protein" evidence="1">
    <location>
        <begin position="22"/>
        <end position="345"/>
    </location>
</feature>
<dbReference type="Proteomes" id="UP000184516">
    <property type="component" value="Unassembled WGS sequence"/>
</dbReference>
<evidence type="ECO:0008006" key="4">
    <source>
        <dbReference type="Google" id="ProtNLM"/>
    </source>
</evidence>
<name>A0A1M5FR67_9FLAO</name>
<dbReference type="Pfam" id="PF11276">
    <property type="entry name" value="DUF3078"/>
    <property type="match status" value="1"/>
</dbReference>
<dbReference type="RefSeq" id="WP_073368197.1">
    <property type="nucleotide sequence ID" value="NZ_FQWB01000001.1"/>
</dbReference>
<gene>
    <name evidence="2" type="ORF">SAMN05443549_101899</name>
</gene>
<evidence type="ECO:0000313" key="2">
    <source>
        <dbReference type="EMBL" id="SHF93929.1"/>
    </source>
</evidence>
<accession>A0A1M5FR67</accession>
<dbReference type="STRING" id="468056.SAMN05443549_101899"/>
<proteinExistence type="predicted"/>
<dbReference type="EMBL" id="FQWB01000001">
    <property type="protein sequence ID" value="SHF93929.1"/>
    <property type="molecule type" value="Genomic_DNA"/>
</dbReference>
<sequence>MKLLHKFFLLFLLTISINSYSQEETELLTPIVVEIIPITTTATPITATRVIKPRVNPPLFPVSAWAKKNTVGLDLTEIAFVNWNAGGTSSISGLFKGNFTRIYATQKSKWVNELIVKYGINKQDGQTIRKSDDEFRINSTFGYRKNEASNWYHSAKFNFNTQFTNGYKYPDTEHPISKPFAPAYTFLGAGADYFDKAKKFDVYISPVTLKSTLVLDQTLANKGAFGVTKATYDSAGNMLTKGKQSKTEFGFLVTNYYKKEVWKNITMENRLSLYSDYANNFGNIDVEWKLQFDLVVNQYVSANIGTHAIYDDDVKTTEIIDGEKVAKGPVLQLKQSLGIGMVYAF</sequence>
<keyword evidence="1" id="KW-0732">Signal</keyword>